<comment type="subcellular location">
    <subcellularLocation>
        <location evidence="1">Membrane</location>
        <topology evidence="1">Multi-pass membrane protein</topology>
    </subcellularLocation>
</comment>
<dbReference type="EMBL" id="JARPOI010000015">
    <property type="protein sequence ID" value="KAJ9153973.1"/>
    <property type="molecule type" value="Genomic_DNA"/>
</dbReference>
<keyword evidence="11" id="KW-1185">Reference proteome</keyword>
<keyword evidence="4" id="KW-0547">Nucleotide-binding</keyword>
<reference evidence="10 11" key="1">
    <citation type="journal article" date="2023" name="Plant Biotechnol. J.">
        <title>Chromosome-level wild Hevea brasiliensis genome provides new tools for genomic-assisted breeding and valuable loci to elevate rubber yield.</title>
        <authorList>
            <person name="Cheng H."/>
            <person name="Song X."/>
            <person name="Hu Y."/>
            <person name="Wu T."/>
            <person name="Yang Q."/>
            <person name="An Z."/>
            <person name="Feng S."/>
            <person name="Deng Z."/>
            <person name="Wu W."/>
            <person name="Zeng X."/>
            <person name="Tu M."/>
            <person name="Wang X."/>
            <person name="Huang H."/>
        </authorList>
    </citation>
    <scope>NUCLEOTIDE SEQUENCE [LARGE SCALE GENOMIC DNA]</scope>
    <source>
        <strain evidence="10">MT/VB/25A 57/8</strain>
    </source>
</reference>
<dbReference type="InterPro" id="IPR050352">
    <property type="entry name" value="ABCG_transporters"/>
</dbReference>
<keyword evidence="6 8" id="KW-1133">Transmembrane helix</keyword>
<keyword evidence="2" id="KW-0813">Transport</keyword>
<evidence type="ECO:0000313" key="11">
    <source>
        <dbReference type="Proteomes" id="UP001174677"/>
    </source>
</evidence>
<evidence type="ECO:0000256" key="5">
    <source>
        <dbReference type="ARBA" id="ARBA00022840"/>
    </source>
</evidence>
<protein>
    <recommendedName>
        <fullName evidence="9">ABC transporter domain-containing protein</fullName>
    </recommendedName>
</protein>
<evidence type="ECO:0000313" key="10">
    <source>
        <dbReference type="EMBL" id="KAJ9153973.1"/>
    </source>
</evidence>
<dbReference type="SMART" id="SM00382">
    <property type="entry name" value="AAA"/>
    <property type="match status" value="1"/>
</dbReference>
<evidence type="ECO:0000256" key="8">
    <source>
        <dbReference type="SAM" id="Phobius"/>
    </source>
</evidence>
<keyword evidence="7 8" id="KW-0472">Membrane</keyword>
<gene>
    <name evidence="10" type="ORF">P3X46_027355</name>
</gene>
<dbReference type="Proteomes" id="UP001174677">
    <property type="component" value="Chromosome 15"/>
</dbReference>
<evidence type="ECO:0000256" key="7">
    <source>
        <dbReference type="ARBA" id="ARBA00023136"/>
    </source>
</evidence>
<evidence type="ECO:0000256" key="1">
    <source>
        <dbReference type="ARBA" id="ARBA00004141"/>
    </source>
</evidence>
<dbReference type="InterPro" id="IPR027417">
    <property type="entry name" value="P-loop_NTPase"/>
</dbReference>
<dbReference type="PROSITE" id="PS50893">
    <property type="entry name" value="ABC_TRANSPORTER_2"/>
    <property type="match status" value="1"/>
</dbReference>
<evidence type="ECO:0000256" key="6">
    <source>
        <dbReference type="ARBA" id="ARBA00022989"/>
    </source>
</evidence>
<sequence>MRNSQASSANPVKAVLSKVASQLNLEQDNCKKILKGITGSIGPGEILDLMGPFGSGKTTQLKIIGGRLTDTIKGSITYNDIPCNAALKRRIGLTRDDVLFPQLTVDETLVFAAFLRLPGNMSQQQKYARVEVIGILGGERKRTSIGREILVDPSLLLLDEPTSGLDSTSANRILQVLQGLAKAGWTIIMTIHQPSSRIFHMESVEYYSSLRFIPDIAMNPAEFLLDLATGLCLQLKCKTQLEPKEKEESHRLEKAPEYLLQFVILLKRTFRERHRDYVDKFKSSSSHWSCSLIKPSGWKSKTGTEIGLMFYICIFWTSSLIFGAVYVPVWHYQVYRVCITLCDMMAHVLYPTFFTGAGELFGAASLSNKRAGMCASLTLMLFLLIGGYYVQVFLYIHVSLHWSSPPFETVNLKGGLQEVWVPLAMALGFRIIAYFCLRRRINGMLSPSK</sequence>
<feature type="transmembrane region" description="Helical" evidence="8">
    <location>
        <begin position="379"/>
        <end position="399"/>
    </location>
</feature>
<dbReference type="Gene3D" id="3.40.50.300">
    <property type="entry name" value="P-loop containing nucleotide triphosphate hydrolases"/>
    <property type="match status" value="1"/>
</dbReference>
<proteinExistence type="predicted"/>
<feature type="transmembrane region" description="Helical" evidence="8">
    <location>
        <begin position="308"/>
        <end position="328"/>
    </location>
</feature>
<accession>A0ABQ9L190</accession>
<feature type="transmembrane region" description="Helical" evidence="8">
    <location>
        <begin position="348"/>
        <end position="367"/>
    </location>
</feature>
<feature type="domain" description="ABC transporter" evidence="9">
    <location>
        <begin position="14"/>
        <end position="254"/>
    </location>
</feature>
<dbReference type="PANTHER" id="PTHR48041">
    <property type="entry name" value="ABC TRANSPORTER G FAMILY MEMBER 28"/>
    <property type="match status" value="1"/>
</dbReference>
<evidence type="ECO:0000256" key="4">
    <source>
        <dbReference type="ARBA" id="ARBA00022741"/>
    </source>
</evidence>
<dbReference type="Pfam" id="PF00005">
    <property type="entry name" value="ABC_tran"/>
    <property type="match status" value="1"/>
</dbReference>
<evidence type="ECO:0000256" key="2">
    <source>
        <dbReference type="ARBA" id="ARBA00022448"/>
    </source>
</evidence>
<keyword evidence="3 8" id="KW-0812">Transmembrane</keyword>
<feature type="transmembrane region" description="Helical" evidence="8">
    <location>
        <begin position="419"/>
        <end position="437"/>
    </location>
</feature>
<dbReference type="PANTHER" id="PTHR48041:SF135">
    <property type="entry name" value="ABC TRANSPORTER G FAMILY MEMBER 26"/>
    <property type="match status" value="1"/>
</dbReference>
<dbReference type="SUPFAM" id="SSF52540">
    <property type="entry name" value="P-loop containing nucleoside triphosphate hydrolases"/>
    <property type="match status" value="1"/>
</dbReference>
<comment type="caution">
    <text evidence="10">The sequence shown here is derived from an EMBL/GenBank/DDBJ whole genome shotgun (WGS) entry which is preliminary data.</text>
</comment>
<evidence type="ECO:0000259" key="9">
    <source>
        <dbReference type="PROSITE" id="PS50893"/>
    </source>
</evidence>
<dbReference type="InterPro" id="IPR003439">
    <property type="entry name" value="ABC_transporter-like_ATP-bd"/>
</dbReference>
<name>A0ABQ9L190_HEVBR</name>
<evidence type="ECO:0000256" key="3">
    <source>
        <dbReference type="ARBA" id="ARBA00022692"/>
    </source>
</evidence>
<keyword evidence="5" id="KW-0067">ATP-binding</keyword>
<dbReference type="InterPro" id="IPR003593">
    <property type="entry name" value="AAA+_ATPase"/>
</dbReference>
<organism evidence="10 11">
    <name type="scientific">Hevea brasiliensis</name>
    <name type="common">Para rubber tree</name>
    <name type="synonym">Siphonia brasiliensis</name>
    <dbReference type="NCBI Taxonomy" id="3981"/>
    <lineage>
        <taxon>Eukaryota</taxon>
        <taxon>Viridiplantae</taxon>
        <taxon>Streptophyta</taxon>
        <taxon>Embryophyta</taxon>
        <taxon>Tracheophyta</taxon>
        <taxon>Spermatophyta</taxon>
        <taxon>Magnoliopsida</taxon>
        <taxon>eudicotyledons</taxon>
        <taxon>Gunneridae</taxon>
        <taxon>Pentapetalae</taxon>
        <taxon>rosids</taxon>
        <taxon>fabids</taxon>
        <taxon>Malpighiales</taxon>
        <taxon>Euphorbiaceae</taxon>
        <taxon>Crotonoideae</taxon>
        <taxon>Micrandreae</taxon>
        <taxon>Hevea</taxon>
    </lineage>
</organism>